<dbReference type="Proteomes" id="UP000199249">
    <property type="component" value="Unassembled WGS sequence"/>
</dbReference>
<dbReference type="GO" id="GO:0003755">
    <property type="term" value="F:peptidyl-prolyl cis-trans isomerase activity"/>
    <property type="evidence" value="ECO:0007669"/>
    <property type="project" value="UniProtKB-KW"/>
</dbReference>
<evidence type="ECO:0000256" key="3">
    <source>
        <dbReference type="ARBA" id="ARBA00013194"/>
    </source>
</evidence>
<dbReference type="InterPro" id="IPR001179">
    <property type="entry name" value="PPIase_FKBP_dom"/>
</dbReference>
<gene>
    <name evidence="8" type="ORF">SAMN04488069_10974</name>
</gene>
<proteinExistence type="inferred from homology"/>
<name>A0A1H3KCG1_9BACT</name>
<dbReference type="PANTHER" id="PTHR43811">
    <property type="entry name" value="FKBP-TYPE PEPTIDYL-PROLYL CIS-TRANS ISOMERASE FKPA"/>
    <property type="match status" value="1"/>
</dbReference>
<dbReference type="EC" id="5.2.1.8" evidence="3 6"/>
<keyword evidence="9" id="KW-1185">Reference proteome</keyword>
<sequence>MPYSVRVRVLGSVSALLLAAAGLVSFQGKPVPFNRLKSGLEYRIYRLEKGRYVLRPALPATGDPTYASRVGRILSLHLQFRTAKDSVLMHSRRQNENQPVRVPLDTIRPSQGGSVEQALALLQPGDSGVFRLNLDTVFRKSFQQPVPGFIRRAGPTMLVFAKAISVQTPAEVEAQMRQEEARQQQTATLKAAEQARRDEAVILAYAKEHQLQPKKTPRGVYYVVTRPGSGALAQPGQTVSVLYRGQLLSGKEFDASASHGNVPIEFPLGAGRVIPGWDEGVAQLSKGAKATLLIPSALAYGPRSPGESIPANSVLLFDVELVDVK</sequence>
<dbReference type="InterPro" id="IPR046357">
    <property type="entry name" value="PPIase_dom_sf"/>
</dbReference>
<dbReference type="OrthoDB" id="9814548at2"/>
<feature type="domain" description="PPIase FKBP-type" evidence="7">
    <location>
        <begin position="236"/>
        <end position="325"/>
    </location>
</feature>
<dbReference type="SUPFAM" id="SSF54534">
    <property type="entry name" value="FKBP-like"/>
    <property type="match status" value="1"/>
</dbReference>
<dbReference type="EMBL" id="FNOV01000009">
    <property type="protein sequence ID" value="SDY49619.1"/>
    <property type="molecule type" value="Genomic_DNA"/>
</dbReference>
<evidence type="ECO:0000256" key="2">
    <source>
        <dbReference type="ARBA" id="ARBA00006577"/>
    </source>
</evidence>
<reference evidence="9" key="1">
    <citation type="submission" date="2016-10" db="EMBL/GenBank/DDBJ databases">
        <authorList>
            <person name="Varghese N."/>
            <person name="Submissions S."/>
        </authorList>
    </citation>
    <scope>NUCLEOTIDE SEQUENCE [LARGE SCALE GENOMIC DNA]</scope>
    <source>
        <strain evidence="9">CGMCC 1.8975</strain>
    </source>
</reference>
<keyword evidence="5 6" id="KW-0413">Isomerase</keyword>
<dbReference type="RefSeq" id="WP_092741201.1">
    <property type="nucleotide sequence ID" value="NZ_FNOV01000009.1"/>
</dbReference>
<accession>A0A1H3KCG1</accession>
<keyword evidence="4 6" id="KW-0697">Rotamase</keyword>
<evidence type="ECO:0000313" key="9">
    <source>
        <dbReference type="Proteomes" id="UP000199249"/>
    </source>
</evidence>
<dbReference type="PROSITE" id="PS50059">
    <property type="entry name" value="FKBP_PPIASE"/>
    <property type="match status" value="1"/>
</dbReference>
<comment type="catalytic activity">
    <reaction evidence="1 6">
        <text>[protein]-peptidylproline (omega=180) = [protein]-peptidylproline (omega=0)</text>
        <dbReference type="Rhea" id="RHEA:16237"/>
        <dbReference type="Rhea" id="RHEA-COMP:10747"/>
        <dbReference type="Rhea" id="RHEA-COMP:10748"/>
        <dbReference type="ChEBI" id="CHEBI:83833"/>
        <dbReference type="ChEBI" id="CHEBI:83834"/>
        <dbReference type="EC" id="5.2.1.8"/>
    </reaction>
</comment>
<protein>
    <recommendedName>
        <fullName evidence="3 6">peptidylprolyl isomerase</fullName>
        <ecNumber evidence="3 6">5.2.1.8</ecNumber>
    </recommendedName>
</protein>
<dbReference type="STRING" id="651662.SAMN04488069_10974"/>
<evidence type="ECO:0000256" key="6">
    <source>
        <dbReference type="PROSITE-ProRule" id="PRU00277"/>
    </source>
</evidence>
<dbReference type="PANTHER" id="PTHR43811:SF19">
    <property type="entry name" value="39 KDA FK506-BINDING NUCLEAR PROTEIN"/>
    <property type="match status" value="1"/>
</dbReference>
<evidence type="ECO:0000256" key="1">
    <source>
        <dbReference type="ARBA" id="ARBA00000971"/>
    </source>
</evidence>
<organism evidence="8 9">
    <name type="scientific">Hymenobacter psychrophilus</name>
    <dbReference type="NCBI Taxonomy" id="651662"/>
    <lineage>
        <taxon>Bacteria</taxon>
        <taxon>Pseudomonadati</taxon>
        <taxon>Bacteroidota</taxon>
        <taxon>Cytophagia</taxon>
        <taxon>Cytophagales</taxon>
        <taxon>Hymenobacteraceae</taxon>
        <taxon>Hymenobacter</taxon>
    </lineage>
</organism>
<evidence type="ECO:0000313" key="8">
    <source>
        <dbReference type="EMBL" id="SDY49619.1"/>
    </source>
</evidence>
<dbReference type="Gene3D" id="3.10.50.40">
    <property type="match status" value="1"/>
</dbReference>
<evidence type="ECO:0000259" key="7">
    <source>
        <dbReference type="PROSITE" id="PS50059"/>
    </source>
</evidence>
<evidence type="ECO:0000256" key="4">
    <source>
        <dbReference type="ARBA" id="ARBA00023110"/>
    </source>
</evidence>
<dbReference type="Pfam" id="PF00254">
    <property type="entry name" value="FKBP_C"/>
    <property type="match status" value="1"/>
</dbReference>
<dbReference type="AlphaFoldDB" id="A0A1H3KCG1"/>
<comment type="similarity">
    <text evidence="2">Belongs to the FKBP-type PPIase family.</text>
</comment>
<evidence type="ECO:0000256" key="5">
    <source>
        <dbReference type="ARBA" id="ARBA00023235"/>
    </source>
</evidence>